<evidence type="ECO:0000256" key="1">
    <source>
        <dbReference type="ARBA" id="ARBA00012528"/>
    </source>
</evidence>
<dbReference type="InterPro" id="IPR029787">
    <property type="entry name" value="Nucleotide_cyclase"/>
</dbReference>
<dbReference type="SUPFAM" id="SSF63829">
    <property type="entry name" value="Calcium-dependent phosphotriesterase"/>
    <property type="match status" value="2"/>
</dbReference>
<dbReference type="InterPro" id="IPR000160">
    <property type="entry name" value="GGDEF_dom"/>
</dbReference>
<proteinExistence type="predicted"/>
<dbReference type="PANTHER" id="PTHR45138:SF9">
    <property type="entry name" value="DIGUANYLATE CYCLASE DGCM-RELATED"/>
    <property type="match status" value="1"/>
</dbReference>
<dbReference type="EMBL" id="SACR01000008">
    <property type="protein sequence ID" value="RVU43056.1"/>
    <property type="molecule type" value="Genomic_DNA"/>
</dbReference>
<dbReference type="Pfam" id="PF07494">
    <property type="entry name" value="Reg_prop"/>
    <property type="match status" value="5"/>
</dbReference>
<evidence type="ECO:0000313" key="5">
    <source>
        <dbReference type="Proteomes" id="UP000285575"/>
    </source>
</evidence>
<dbReference type="CDD" id="cd01949">
    <property type="entry name" value="GGDEF"/>
    <property type="match status" value="1"/>
</dbReference>
<dbReference type="Pfam" id="PF00990">
    <property type="entry name" value="GGDEF"/>
    <property type="match status" value="1"/>
</dbReference>
<dbReference type="SUPFAM" id="SSF55073">
    <property type="entry name" value="Nucleotide cyclase"/>
    <property type="match status" value="1"/>
</dbReference>
<comment type="catalytic activity">
    <reaction evidence="2">
        <text>2 GTP = 3',3'-c-di-GMP + 2 diphosphate</text>
        <dbReference type="Rhea" id="RHEA:24898"/>
        <dbReference type="ChEBI" id="CHEBI:33019"/>
        <dbReference type="ChEBI" id="CHEBI:37565"/>
        <dbReference type="ChEBI" id="CHEBI:58805"/>
        <dbReference type="EC" id="2.7.7.65"/>
    </reaction>
</comment>
<sequence length="1149" mass="123863">MRAPPPCPAFPRLLQRRSVQAGVRSLGRALALLGLWGALTALAQPTAAAQAPQAAAPAAPPSERWQPWAADGFKHLGPGDGLPNDVSIALAEDALGFLWVGTMGGVARWDGYQFTSHVYRPGSPGLLPDNVVQTLFRDASGRLWAGTNAAGLVGLPDPRLRAAQPLRIGVGPQGLVHGSVRALSDDGRGGLWVATDGGLDHLHIASGRVQRVPMGPTAANGLRGDGAVTLLRDRRNRLWVGTTQGLFVQDGDEAPFREVALPDALAAPGTPREQTQPPRPESLLQDSAGRLWVGTNRHGVFVMEADGQAFRPLMETQRDADGRGLATRRVVTLIEARPGEIWAGTLGQGVVVIHADSGRTRRLVHRPLLPSSLPDDHVRALLRDSSGLVWAATYSGLGRLDPNSDAVLNVTPRVTLAEPQAGRADYAALMAHSDGSLWLGTLSQGVEVVEPDTGRMRVLRPDARRPEDALPLDATVSLVEAADGSVYIGNYRGLYRARPRAGQVPDLQRIRWPGRPADAGIGPLVRQGQRLWIGGLSDGLWAMDLASGRVEHVLKQPQQQLTDHRISALAVGPKGALWIGTRNGLNRYDPGTGEVQRIAASAAAAGAAEGLAGGFVAALHTDRRGRLWVATYGAGLHLLTEGGDGQAPARFRRWGMAQGLPDDNTNALLEDDAGRLWVSTDSGLAVVDPETGAVRALRRAEGVAYGVFWTNAATRTAAGELLFGASGGLSVVRPNLLQAWRHRPAVVVSELRVDGRPQPLPPPGEPLVLLPPARSLEVAYAALDYSAPERNRYAHRLVGLDKDWVETDARRRLASYSNLPPGEYRLQMRGSNRDGVFSEQPATLLLRVEPAWHQTLWFRLLAGLALLGLVYGLVHARTRLLQTRRVQLQHLVHERTLELQALSQALSEKSRALEEKSRVLERASISDPLTGLHNRRFLTEHIEAALAASLRRAQTHVGEDRTAPDTDTLFLLIDVDHFKAVNDEHGHAAGDAVLVQLAQRLRVVMRESDELVRWGGEEFLAVARDTDRARADELAERIRAGVAEAPFRLPDGRALRLSVSIGHACWPFIAEHPQALDWNGVVNVADMGLLAAKRLGRNAWVGLQASPDTPHTTLAALVRAMPQQAVQQGRLRLSSSHDTAAAARALSQP</sequence>
<dbReference type="InterPro" id="IPR013783">
    <property type="entry name" value="Ig-like_fold"/>
</dbReference>
<dbReference type="InterPro" id="IPR015943">
    <property type="entry name" value="WD40/YVTN_repeat-like_dom_sf"/>
</dbReference>
<evidence type="ECO:0000256" key="2">
    <source>
        <dbReference type="ARBA" id="ARBA00034247"/>
    </source>
</evidence>
<name>A0A437R8D7_9BURK</name>
<feature type="domain" description="GGDEF" evidence="3">
    <location>
        <begin position="966"/>
        <end position="1105"/>
    </location>
</feature>
<dbReference type="PANTHER" id="PTHR45138">
    <property type="entry name" value="REGULATORY COMPONENTS OF SENSORY TRANSDUCTION SYSTEM"/>
    <property type="match status" value="1"/>
</dbReference>
<dbReference type="GO" id="GO:0052621">
    <property type="term" value="F:diguanylate cyclase activity"/>
    <property type="evidence" value="ECO:0007669"/>
    <property type="project" value="UniProtKB-EC"/>
</dbReference>
<dbReference type="OrthoDB" id="5477914at2"/>
<dbReference type="InterPro" id="IPR043128">
    <property type="entry name" value="Rev_trsase/Diguanyl_cyclase"/>
</dbReference>
<dbReference type="SUPFAM" id="SSF101898">
    <property type="entry name" value="NHL repeat"/>
    <property type="match status" value="1"/>
</dbReference>
<dbReference type="PROSITE" id="PS50887">
    <property type="entry name" value="GGDEF"/>
    <property type="match status" value="1"/>
</dbReference>
<dbReference type="InterPro" id="IPR050469">
    <property type="entry name" value="Diguanylate_Cyclase"/>
</dbReference>
<dbReference type="AlphaFoldDB" id="A0A437R8D7"/>
<comment type="caution">
    <text evidence="4">The sequence shown here is derived from an EMBL/GenBank/DDBJ whole genome shotgun (WGS) entry which is preliminary data.</text>
</comment>
<evidence type="ECO:0000259" key="3">
    <source>
        <dbReference type="PROSITE" id="PS50887"/>
    </source>
</evidence>
<gene>
    <name evidence="4" type="ORF">EOE66_21405</name>
</gene>
<dbReference type="Gene3D" id="3.30.70.270">
    <property type="match status" value="1"/>
</dbReference>
<protein>
    <recommendedName>
        <fullName evidence="1">diguanylate cyclase</fullName>
        <ecNumber evidence="1">2.7.7.65</ecNumber>
    </recommendedName>
</protein>
<dbReference type="Gene3D" id="2.60.40.10">
    <property type="entry name" value="Immunoglobulins"/>
    <property type="match status" value="1"/>
</dbReference>
<accession>A0A437R8D7</accession>
<dbReference type="Gene3D" id="2.130.10.10">
    <property type="entry name" value="YVTN repeat-like/Quinoprotein amine dehydrogenase"/>
    <property type="match status" value="4"/>
</dbReference>
<dbReference type="Proteomes" id="UP000285575">
    <property type="component" value="Unassembled WGS sequence"/>
</dbReference>
<dbReference type="NCBIfam" id="TIGR00254">
    <property type="entry name" value="GGDEF"/>
    <property type="match status" value="1"/>
</dbReference>
<reference evidence="4 5" key="1">
    <citation type="submission" date="2019-01" db="EMBL/GenBank/DDBJ databases">
        <authorList>
            <person name="Chen W.-M."/>
        </authorList>
    </citation>
    <scope>NUCLEOTIDE SEQUENCE [LARGE SCALE GENOMIC DNA]</scope>
    <source>
        <strain evidence="4 5">KYPY4</strain>
    </source>
</reference>
<dbReference type="RefSeq" id="WP_128230789.1">
    <property type="nucleotide sequence ID" value="NZ_SACR01000008.1"/>
</dbReference>
<dbReference type="InterPro" id="IPR011123">
    <property type="entry name" value="Y_Y_Y"/>
</dbReference>
<dbReference type="Pfam" id="PF07495">
    <property type="entry name" value="Y_Y_Y"/>
    <property type="match status" value="1"/>
</dbReference>
<dbReference type="EC" id="2.7.7.65" evidence="1"/>
<keyword evidence="5" id="KW-1185">Reference proteome</keyword>
<evidence type="ECO:0000313" key="4">
    <source>
        <dbReference type="EMBL" id="RVU43056.1"/>
    </source>
</evidence>
<dbReference type="SMART" id="SM00267">
    <property type="entry name" value="GGDEF"/>
    <property type="match status" value="1"/>
</dbReference>
<dbReference type="InterPro" id="IPR011110">
    <property type="entry name" value="Reg_prop"/>
</dbReference>
<organism evidence="4 5">
    <name type="scientific">Rubrivivax rivuli</name>
    <dbReference type="NCBI Taxonomy" id="1862385"/>
    <lineage>
        <taxon>Bacteria</taxon>
        <taxon>Pseudomonadati</taxon>
        <taxon>Pseudomonadota</taxon>
        <taxon>Betaproteobacteria</taxon>
        <taxon>Burkholderiales</taxon>
        <taxon>Sphaerotilaceae</taxon>
        <taxon>Rubrivivax</taxon>
    </lineage>
</organism>